<dbReference type="RefSeq" id="WP_264876848.1">
    <property type="nucleotide sequence ID" value="NZ_BLAT01000003.1"/>
</dbReference>
<keyword evidence="3" id="KW-0238">DNA-binding</keyword>
<dbReference type="SUPFAM" id="SSF46785">
    <property type="entry name" value="Winged helix' DNA-binding domain"/>
    <property type="match status" value="1"/>
</dbReference>
<dbReference type="EMBL" id="JAUEOZ010000002">
    <property type="protein sequence ID" value="MDN2483674.1"/>
    <property type="molecule type" value="Genomic_DNA"/>
</dbReference>
<dbReference type="Gene3D" id="3.40.190.10">
    <property type="entry name" value="Periplasmic binding protein-like II"/>
    <property type="match status" value="2"/>
</dbReference>
<dbReference type="PANTHER" id="PTHR30118:SF15">
    <property type="entry name" value="TRANSCRIPTIONAL REGULATORY PROTEIN"/>
    <property type="match status" value="1"/>
</dbReference>
<evidence type="ECO:0000256" key="3">
    <source>
        <dbReference type="ARBA" id="ARBA00023125"/>
    </source>
</evidence>
<sequence>MDISQLDIQSLIVLKTLLEEKHVSNTAHHMNLSQSTVSRALQKMRVLFSDELLVRTHTGYELTTKAESLRQDINLVINSLEVLVHKQSFTPKESLGDVRFFGLHPQMNKLMPKVIRRIRDEAPNMTVSIDTTAQRHFESLNTGDVHFVLSSHKPANSEQSLYQMKLADRDFKLVMNRDHPLAQQDITPEKLLSCDFGQISLQGEKTLSFEHKFIELGLVDKKNRLSIPIHVSHFSSVANIAAETNTIFHIPTSYAEEICANGRLIAKPVPTELRLDFAGVYLFWHKRFHEDPMCQWVRSIFKELYGDNPTVA</sequence>
<dbReference type="Gene3D" id="1.10.10.10">
    <property type="entry name" value="Winged helix-like DNA-binding domain superfamily/Winged helix DNA-binding domain"/>
    <property type="match status" value="1"/>
</dbReference>
<dbReference type="PROSITE" id="PS50931">
    <property type="entry name" value="HTH_LYSR"/>
    <property type="match status" value="1"/>
</dbReference>
<name>A0ABT7Y6J7_9VIBR</name>
<dbReference type="InterPro" id="IPR036390">
    <property type="entry name" value="WH_DNA-bd_sf"/>
</dbReference>
<evidence type="ECO:0000313" key="6">
    <source>
        <dbReference type="EMBL" id="MDN2483674.1"/>
    </source>
</evidence>
<dbReference type="InterPro" id="IPR037402">
    <property type="entry name" value="YidZ_PBP2"/>
</dbReference>
<feature type="domain" description="HTH lysR-type" evidence="5">
    <location>
        <begin position="6"/>
        <end position="63"/>
    </location>
</feature>
<comment type="similarity">
    <text evidence="1">Belongs to the LysR transcriptional regulatory family.</text>
</comment>
<dbReference type="InterPro" id="IPR036388">
    <property type="entry name" value="WH-like_DNA-bd_sf"/>
</dbReference>
<dbReference type="InterPro" id="IPR050389">
    <property type="entry name" value="LysR-type_TF"/>
</dbReference>
<reference evidence="6" key="1">
    <citation type="submission" date="2024-05" db="EMBL/GenBank/DDBJ databases">
        <title>Genome Sequences of Four Agar- Degrading Marine Bacteria.</title>
        <authorList>
            <person name="Phillips E.K."/>
            <person name="Shaffer J.C."/>
            <person name="Henson M.W."/>
            <person name="Temperton B."/>
            <person name="Thrash C.J."/>
            <person name="Martin M.O."/>
        </authorList>
    </citation>
    <scope>NUCLEOTIDE SEQUENCE</scope>
    <source>
        <strain evidence="6">EKP203</strain>
    </source>
</reference>
<dbReference type="InterPro" id="IPR000847">
    <property type="entry name" value="LysR_HTH_N"/>
</dbReference>
<organism evidence="6 7">
    <name type="scientific">Vibrio agarivorans</name>
    <dbReference type="NCBI Taxonomy" id="153622"/>
    <lineage>
        <taxon>Bacteria</taxon>
        <taxon>Pseudomonadati</taxon>
        <taxon>Pseudomonadota</taxon>
        <taxon>Gammaproteobacteria</taxon>
        <taxon>Vibrionales</taxon>
        <taxon>Vibrionaceae</taxon>
        <taxon>Vibrio</taxon>
    </lineage>
</organism>
<dbReference type="Pfam" id="PF00126">
    <property type="entry name" value="HTH_1"/>
    <property type="match status" value="1"/>
</dbReference>
<evidence type="ECO:0000313" key="7">
    <source>
        <dbReference type="Proteomes" id="UP001169719"/>
    </source>
</evidence>
<proteinExistence type="inferred from homology"/>
<dbReference type="Pfam" id="PF03466">
    <property type="entry name" value="LysR_substrate"/>
    <property type="match status" value="1"/>
</dbReference>
<evidence type="ECO:0000259" key="5">
    <source>
        <dbReference type="PROSITE" id="PS50931"/>
    </source>
</evidence>
<dbReference type="SUPFAM" id="SSF53850">
    <property type="entry name" value="Periplasmic binding protein-like II"/>
    <property type="match status" value="1"/>
</dbReference>
<dbReference type="Proteomes" id="UP001169719">
    <property type="component" value="Unassembled WGS sequence"/>
</dbReference>
<dbReference type="InterPro" id="IPR005119">
    <property type="entry name" value="LysR_subst-bd"/>
</dbReference>
<protein>
    <submittedName>
        <fullName evidence="6">LysR family transcriptional regulator</fullName>
    </submittedName>
</protein>
<comment type="caution">
    <text evidence="6">The sequence shown here is derived from an EMBL/GenBank/DDBJ whole genome shotgun (WGS) entry which is preliminary data.</text>
</comment>
<evidence type="ECO:0000256" key="4">
    <source>
        <dbReference type="ARBA" id="ARBA00023163"/>
    </source>
</evidence>
<gene>
    <name evidence="6" type="ORF">QWJ08_20200</name>
</gene>
<evidence type="ECO:0000256" key="2">
    <source>
        <dbReference type="ARBA" id="ARBA00023015"/>
    </source>
</evidence>
<keyword evidence="4" id="KW-0804">Transcription</keyword>
<keyword evidence="2" id="KW-0805">Transcription regulation</keyword>
<evidence type="ECO:0000256" key="1">
    <source>
        <dbReference type="ARBA" id="ARBA00009437"/>
    </source>
</evidence>
<keyword evidence="7" id="KW-1185">Reference proteome</keyword>
<accession>A0ABT7Y6J7</accession>
<dbReference type="CDD" id="cd08417">
    <property type="entry name" value="PBP2_Nitroaromatics_like"/>
    <property type="match status" value="1"/>
</dbReference>
<dbReference type="PANTHER" id="PTHR30118">
    <property type="entry name" value="HTH-TYPE TRANSCRIPTIONAL REGULATOR LEUO-RELATED"/>
    <property type="match status" value="1"/>
</dbReference>